<name>A0AAV8U6Q2_9ROSI</name>
<keyword evidence="13" id="KW-1185">Reference proteome</keyword>
<evidence type="ECO:0000256" key="7">
    <source>
        <dbReference type="ARBA" id="ARBA00023242"/>
    </source>
</evidence>
<gene>
    <name evidence="12" type="ORF">K2173_005871</name>
</gene>
<keyword evidence="3" id="KW-0479">Metal-binding</keyword>
<keyword evidence="7 9" id="KW-0539">Nucleus</keyword>
<dbReference type="PROSITE" id="PS50119">
    <property type="entry name" value="ZF_BBOX"/>
    <property type="match status" value="2"/>
</dbReference>
<keyword evidence="5 8" id="KW-0863">Zinc-finger</keyword>
<dbReference type="Pfam" id="PF00643">
    <property type="entry name" value="zf-B_box"/>
    <property type="match status" value="1"/>
</dbReference>
<evidence type="ECO:0000259" key="10">
    <source>
        <dbReference type="PROSITE" id="PS50119"/>
    </source>
</evidence>
<dbReference type="Pfam" id="PF06203">
    <property type="entry name" value="CCT"/>
    <property type="match status" value="1"/>
</dbReference>
<feature type="domain" description="CCT" evidence="11">
    <location>
        <begin position="421"/>
        <end position="463"/>
    </location>
</feature>
<evidence type="ECO:0000256" key="5">
    <source>
        <dbReference type="ARBA" id="ARBA00022771"/>
    </source>
</evidence>
<evidence type="ECO:0000259" key="11">
    <source>
        <dbReference type="PROSITE" id="PS51017"/>
    </source>
</evidence>
<dbReference type="GO" id="GO:0008270">
    <property type="term" value="F:zinc ion binding"/>
    <property type="evidence" value="ECO:0007669"/>
    <property type="project" value="UniProtKB-KW"/>
</dbReference>
<dbReference type="InterPro" id="IPR049808">
    <property type="entry name" value="CONSTANS-like_Bbox1"/>
</dbReference>
<accession>A0AAV8U6Q2</accession>
<dbReference type="PANTHER" id="PTHR31717">
    <property type="entry name" value="ZINC FINGER PROTEIN CONSTANS-LIKE 10"/>
    <property type="match status" value="1"/>
</dbReference>
<dbReference type="EMBL" id="JAIWQS010000001">
    <property type="protein sequence ID" value="KAJ8773625.1"/>
    <property type="molecule type" value="Genomic_DNA"/>
</dbReference>
<evidence type="ECO:0000256" key="2">
    <source>
        <dbReference type="ARBA" id="ARBA00010024"/>
    </source>
</evidence>
<evidence type="ECO:0000256" key="6">
    <source>
        <dbReference type="ARBA" id="ARBA00022833"/>
    </source>
</evidence>
<comment type="caution">
    <text evidence="12">The sequence shown here is derived from an EMBL/GenBank/DDBJ whole genome shotgun (WGS) entry which is preliminary data.</text>
</comment>
<dbReference type="PANTHER" id="PTHR31717:SF45">
    <property type="entry name" value="ZINC FINGER PROTEIN CONSTANS-LIKE 14-RELATED"/>
    <property type="match status" value="1"/>
</dbReference>
<keyword evidence="6" id="KW-0862">Zinc</keyword>
<evidence type="ECO:0000256" key="9">
    <source>
        <dbReference type="PROSITE-ProRule" id="PRU00357"/>
    </source>
</evidence>
<dbReference type="SMART" id="SM00336">
    <property type="entry name" value="BBOX"/>
    <property type="match status" value="2"/>
</dbReference>
<dbReference type="GO" id="GO:0005634">
    <property type="term" value="C:nucleus"/>
    <property type="evidence" value="ECO:0007669"/>
    <property type="project" value="UniProtKB-SubCell"/>
</dbReference>
<dbReference type="AlphaFoldDB" id="A0AAV8U6Q2"/>
<feature type="domain" description="B box-type" evidence="10">
    <location>
        <begin position="52"/>
        <end position="99"/>
    </location>
</feature>
<evidence type="ECO:0000256" key="4">
    <source>
        <dbReference type="ARBA" id="ARBA00022737"/>
    </source>
</evidence>
<dbReference type="CDD" id="cd19821">
    <property type="entry name" value="Bbox1_BBX-like"/>
    <property type="match status" value="1"/>
</dbReference>
<proteinExistence type="inferred from homology"/>
<dbReference type="InterPro" id="IPR000315">
    <property type="entry name" value="Znf_B-box"/>
</dbReference>
<dbReference type="Proteomes" id="UP001159364">
    <property type="component" value="Linkage Group LG01"/>
</dbReference>
<comment type="subcellular location">
    <subcellularLocation>
        <location evidence="1 9">Nucleus</location>
    </subcellularLocation>
</comment>
<organism evidence="12 13">
    <name type="scientific">Erythroxylum novogranatense</name>
    <dbReference type="NCBI Taxonomy" id="1862640"/>
    <lineage>
        <taxon>Eukaryota</taxon>
        <taxon>Viridiplantae</taxon>
        <taxon>Streptophyta</taxon>
        <taxon>Embryophyta</taxon>
        <taxon>Tracheophyta</taxon>
        <taxon>Spermatophyta</taxon>
        <taxon>Magnoliopsida</taxon>
        <taxon>eudicotyledons</taxon>
        <taxon>Gunneridae</taxon>
        <taxon>Pentapetalae</taxon>
        <taxon>rosids</taxon>
        <taxon>fabids</taxon>
        <taxon>Malpighiales</taxon>
        <taxon>Erythroxylaceae</taxon>
        <taxon>Erythroxylum</taxon>
    </lineage>
</organism>
<evidence type="ECO:0000256" key="1">
    <source>
        <dbReference type="ARBA" id="ARBA00004123"/>
    </source>
</evidence>
<dbReference type="InterPro" id="IPR010402">
    <property type="entry name" value="CCT_domain"/>
</dbReference>
<keyword evidence="4" id="KW-0677">Repeat</keyword>
<sequence>MVSPETERKESLPCDFCNDQIAVLYCRADSAKLCLFCDQHVHSANLLSRKHLRSQICDNCYSEPVSVRCLTDNLVLCQECDWDAHGSCSVSVSHDRTPVDGFSGCPSARELASFWEFDFDNKNSNQSEDMIHYWDVGVDDLVMQIDPWRYNSCGCEVSFQDLIVPNDNVTVYGNVNDGEVLSGSKRHQSPKCGKYKQVIHKQLVELFKRGMVAGENLDPKTPNRNSNFFGSMETVDFENGNGGGVVAGDGANCGANTKQQPLHQPGLFTSVLTLPSPADPKPGDRVTGEDTMWSGGANSRGTQIWDFNLGQSRHPDESTQLEIAYGPGNAGFIIKNIDELVRESSLSNSKILGDMYRINCSMTSDEYNNNYSNQDPVSSVSNKLRGSEDIQFMEQGLLLRSLSLKIPAANKVDMEIHAQNRGNAMQRYKDKKKTRRYDKHIRYESRKARADTRKRVKGRFVKATEGIDD</sequence>
<dbReference type="PROSITE" id="PS51017">
    <property type="entry name" value="CCT"/>
    <property type="match status" value="1"/>
</dbReference>
<comment type="similarity">
    <text evidence="2">Belongs to the CONSTANS family.</text>
</comment>
<evidence type="ECO:0000313" key="13">
    <source>
        <dbReference type="Proteomes" id="UP001159364"/>
    </source>
</evidence>
<feature type="domain" description="B box-type" evidence="10">
    <location>
        <begin position="9"/>
        <end position="56"/>
    </location>
</feature>
<evidence type="ECO:0000313" key="12">
    <source>
        <dbReference type="EMBL" id="KAJ8773625.1"/>
    </source>
</evidence>
<dbReference type="GO" id="GO:0006355">
    <property type="term" value="P:regulation of DNA-templated transcription"/>
    <property type="evidence" value="ECO:0007669"/>
    <property type="project" value="UniProtKB-ARBA"/>
</dbReference>
<protein>
    <submittedName>
        <fullName evidence="12">Uncharacterized protein</fullName>
    </submittedName>
</protein>
<evidence type="ECO:0000256" key="3">
    <source>
        <dbReference type="ARBA" id="ARBA00022723"/>
    </source>
</evidence>
<reference evidence="12 13" key="1">
    <citation type="submission" date="2021-09" db="EMBL/GenBank/DDBJ databases">
        <title>Genomic insights and catalytic innovation underlie evolution of tropane alkaloids biosynthesis.</title>
        <authorList>
            <person name="Wang Y.-J."/>
            <person name="Tian T."/>
            <person name="Huang J.-P."/>
            <person name="Huang S.-X."/>
        </authorList>
    </citation>
    <scope>NUCLEOTIDE SEQUENCE [LARGE SCALE GENOMIC DNA]</scope>
    <source>
        <strain evidence="12">KIB-2018</strain>
        <tissue evidence="12">Leaf</tissue>
    </source>
</reference>
<evidence type="ECO:0000256" key="8">
    <source>
        <dbReference type="PROSITE-ProRule" id="PRU00024"/>
    </source>
</evidence>